<dbReference type="EMBL" id="BK016090">
    <property type="protein sequence ID" value="DAF94185.1"/>
    <property type="molecule type" value="Genomic_DNA"/>
</dbReference>
<accession>A0A8S5UI60</accession>
<reference evidence="1" key="1">
    <citation type="journal article" date="2021" name="Proc. Natl. Acad. Sci. U.S.A.">
        <title>A Catalog of Tens of Thousands of Viruses from Human Metagenomes Reveals Hidden Associations with Chronic Diseases.</title>
        <authorList>
            <person name="Tisza M.J."/>
            <person name="Buck C.B."/>
        </authorList>
    </citation>
    <scope>NUCLEOTIDE SEQUENCE</scope>
    <source>
        <strain evidence="1">Ctu2j3</strain>
    </source>
</reference>
<name>A0A8S5UI60_9CAUD</name>
<protein>
    <submittedName>
        <fullName evidence="1">Uncharacterized protein</fullName>
    </submittedName>
</protein>
<evidence type="ECO:0000313" key="1">
    <source>
        <dbReference type="EMBL" id="DAF94185.1"/>
    </source>
</evidence>
<proteinExistence type="predicted"/>
<sequence length="180" mass="20358">MAEESDLELFLSDIKEDPNYKKFRLVVKGVREKLKIERDQAEAMGLMANRTSRSLHGRKQFSPKSLLEATSNDLSARARLVEIRVRATVNLDLLQEACDALRNHIYTEYAQELKQFGSSAEQRKALVERVQGTARTLMTEGKALVDVLDQIVKDIDSASHHLRHMIDVLKLLDGSKGKVV</sequence>
<dbReference type="EMBL" id="BK016090">
    <property type="protein sequence ID" value="DAF94226.1"/>
    <property type="molecule type" value="Genomic_DNA"/>
</dbReference>
<organism evidence="1">
    <name type="scientific">Myoviridae sp. ctu2j3</name>
    <dbReference type="NCBI Taxonomy" id="2825197"/>
    <lineage>
        <taxon>Viruses</taxon>
        <taxon>Duplodnaviria</taxon>
        <taxon>Heunggongvirae</taxon>
        <taxon>Uroviricota</taxon>
        <taxon>Caudoviricetes</taxon>
    </lineage>
</organism>